<gene>
    <name evidence="1" type="ORF">UFOPK2366_00949</name>
</gene>
<organism evidence="1">
    <name type="scientific">freshwater metagenome</name>
    <dbReference type="NCBI Taxonomy" id="449393"/>
    <lineage>
        <taxon>unclassified sequences</taxon>
        <taxon>metagenomes</taxon>
        <taxon>ecological metagenomes</taxon>
    </lineage>
</organism>
<reference evidence="1" key="1">
    <citation type="submission" date="2020-05" db="EMBL/GenBank/DDBJ databases">
        <authorList>
            <person name="Chiriac C."/>
            <person name="Salcher M."/>
            <person name="Ghai R."/>
            <person name="Kavagutti S V."/>
        </authorList>
    </citation>
    <scope>NUCLEOTIDE SEQUENCE</scope>
</reference>
<accession>A0A6J6P8T0</accession>
<dbReference type="AlphaFoldDB" id="A0A6J6P8T0"/>
<protein>
    <submittedName>
        <fullName evidence="1">Unannotated protein</fullName>
    </submittedName>
</protein>
<proteinExistence type="predicted"/>
<evidence type="ECO:0000313" key="1">
    <source>
        <dbReference type="EMBL" id="CAB4694862.1"/>
    </source>
</evidence>
<name>A0A6J6P8T0_9ZZZZ</name>
<sequence length="66" mass="6981">MTTGELFNVGGGLIARVVLAAAEGVTERPMSPEAVAAHWDEIMSQPVREAPAGKAIGRKMMQGYQP</sequence>
<dbReference type="EMBL" id="CAEZXM010000160">
    <property type="protein sequence ID" value="CAB4694862.1"/>
    <property type="molecule type" value="Genomic_DNA"/>
</dbReference>